<dbReference type="AlphaFoldDB" id="A0A022QJM9"/>
<evidence type="ECO:0000256" key="8">
    <source>
        <dbReference type="ARBA" id="ARBA00023288"/>
    </source>
</evidence>
<dbReference type="STRING" id="4155.A0A022QJM9"/>
<dbReference type="Gene3D" id="2.60.40.420">
    <property type="entry name" value="Cupredoxins - blue copper proteins"/>
    <property type="match status" value="1"/>
</dbReference>
<keyword evidence="5 10" id="KW-0472">Membrane</keyword>
<evidence type="ECO:0000256" key="3">
    <source>
        <dbReference type="ARBA" id="ARBA00022622"/>
    </source>
</evidence>
<dbReference type="InterPro" id="IPR008972">
    <property type="entry name" value="Cupredoxin"/>
</dbReference>
<dbReference type="OMA" id="PADYLNC"/>
<protein>
    <recommendedName>
        <fullName evidence="12">Phytocyanin domain-containing protein</fullName>
    </recommendedName>
</protein>
<dbReference type="SUPFAM" id="SSF49503">
    <property type="entry name" value="Cupredoxins"/>
    <property type="match status" value="1"/>
</dbReference>
<feature type="domain" description="Phytocyanin" evidence="12">
    <location>
        <begin position="26"/>
        <end position="128"/>
    </location>
</feature>
<feature type="signal peptide" evidence="11">
    <location>
        <begin position="1"/>
        <end position="19"/>
    </location>
</feature>
<dbReference type="InterPro" id="IPR039391">
    <property type="entry name" value="Phytocyanin-like"/>
</dbReference>
<evidence type="ECO:0000313" key="13">
    <source>
        <dbReference type="EMBL" id="EYU27443.1"/>
    </source>
</evidence>
<keyword evidence="2" id="KW-1003">Cell membrane</keyword>
<dbReference type="PROSITE" id="PS51485">
    <property type="entry name" value="PHYTOCYANIN"/>
    <property type="match status" value="1"/>
</dbReference>
<sequence length="182" mass="19848">MPSAFKNLQFTALFAAALAAVLVAGFQYEVGEKTGWQKPTGKEPETYNQWASKNRFHIGDTVYFKYQKDSVLVVSSADYLNCNTSNPIAKYEDGKTVFTFDRPGFFYFISGQSDHCQSGQRLIVRVMHPSEVEAPEVAPSPAAAGGRDFGPPPVSSTSKLAAVSFFLAGAPVGLFLIPYLFV</sequence>
<dbReference type="GO" id="GO:0098552">
    <property type="term" value="C:side of membrane"/>
    <property type="evidence" value="ECO:0007669"/>
    <property type="project" value="UniProtKB-KW"/>
</dbReference>
<comment type="similarity">
    <text evidence="9">Belongs to the early nodulin-like (ENODL) family.</text>
</comment>
<dbReference type="Pfam" id="PF02298">
    <property type="entry name" value="Cu_bind_like"/>
    <property type="match status" value="1"/>
</dbReference>
<evidence type="ECO:0000313" key="14">
    <source>
        <dbReference type="Proteomes" id="UP000030748"/>
    </source>
</evidence>
<dbReference type="GO" id="GO:0005886">
    <property type="term" value="C:plasma membrane"/>
    <property type="evidence" value="ECO:0000318"/>
    <property type="project" value="GO_Central"/>
</dbReference>
<dbReference type="EMBL" id="KI631456">
    <property type="protein sequence ID" value="EYU27443.1"/>
    <property type="molecule type" value="Genomic_DNA"/>
</dbReference>
<dbReference type="InterPro" id="IPR041846">
    <property type="entry name" value="ENL_dom"/>
</dbReference>
<evidence type="ECO:0000256" key="5">
    <source>
        <dbReference type="ARBA" id="ARBA00023136"/>
    </source>
</evidence>
<evidence type="ECO:0000256" key="9">
    <source>
        <dbReference type="ARBA" id="ARBA00035011"/>
    </source>
</evidence>
<keyword evidence="3" id="KW-0336">GPI-anchor</keyword>
<gene>
    <name evidence="13" type="ORF">MIMGU_mgv1a017868mg</name>
</gene>
<keyword evidence="8" id="KW-0449">Lipoprotein</keyword>
<accession>A0A022QJM9</accession>
<dbReference type="InterPro" id="IPR003245">
    <property type="entry name" value="Phytocyanin_dom"/>
</dbReference>
<keyword evidence="14" id="KW-1185">Reference proteome</keyword>
<dbReference type="PANTHER" id="PTHR33021:SF14">
    <property type="entry name" value="OS01G0272700 PROTEIN"/>
    <property type="match status" value="1"/>
</dbReference>
<dbReference type="PANTHER" id="PTHR33021">
    <property type="entry name" value="BLUE COPPER PROTEIN"/>
    <property type="match status" value="1"/>
</dbReference>
<evidence type="ECO:0000256" key="2">
    <source>
        <dbReference type="ARBA" id="ARBA00022475"/>
    </source>
</evidence>
<dbReference type="PhylomeDB" id="A0A022QJM9"/>
<keyword evidence="10" id="KW-1133">Transmembrane helix</keyword>
<comment type="subcellular location">
    <subcellularLocation>
        <location evidence="1">Cell membrane</location>
        <topology evidence="1">Lipid-anchor</topology>
        <topology evidence="1">GPI-anchor</topology>
    </subcellularLocation>
</comment>
<keyword evidence="6" id="KW-1015">Disulfide bond</keyword>
<dbReference type="eggNOG" id="ENOG502RZSF">
    <property type="taxonomic scope" value="Eukaryota"/>
</dbReference>
<dbReference type="OrthoDB" id="959565at2759"/>
<evidence type="ECO:0000259" key="12">
    <source>
        <dbReference type="PROSITE" id="PS51485"/>
    </source>
</evidence>
<reference evidence="13 14" key="1">
    <citation type="journal article" date="2013" name="Proc. Natl. Acad. Sci. U.S.A.">
        <title>Fine-scale variation in meiotic recombination in Mimulus inferred from population shotgun sequencing.</title>
        <authorList>
            <person name="Hellsten U."/>
            <person name="Wright K.M."/>
            <person name="Jenkins J."/>
            <person name="Shu S."/>
            <person name="Yuan Y."/>
            <person name="Wessler S.R."/>
            <person name="Schmutz J."/>
            <person name="Willis J.H."/>
            <person name="Rokhsar D.S."/>
        </authorList>
    </citation>
    <scope>NUCLEOTIDE SEQUENCE [LARGE SCALE GENOMIC DNA]</scope>
    <source>
        <strain evidence="14">cv. DUN x IM62</strain>
    </source>
</reference>
<evidence type="ECO:0000256" key="6">
    <source>
        <dbReference type="ARBA" id="ARBA00023157"/>
    </source>
</evidence>
<keyword evidence="4 11" id="KW-0732">Signal</keyword>
<evidence type="ECO:0000256" key="1">
    <source>
        <dbReference type="ARBA" id="ARBA00004609"/>
    </source>
</evidence>
<feature type="chain" id="PRO_5001504259" description="Phytocyanin domain-containing protein" evidence="11">
    <location>
        <begin position="20"/>
        <end position="182"/>
    </location>
</feature>
<dbReference type="KEGG" id="egt:105969056"/>
<proteinExistence type="inferred from homology"/>
<dbReference type="Proteomes" id="UP000030748">
    <property type="component" value="Unassembled WGS sequence"/>
</dbReference>
<evidence type="ECO:0000256" key="7">
    <source>
        <dbReference type="ARBA" id="ARBA00023180"/>
    </source>
</evidence>
<keyword evidence="7" id="KW-0325">Glycoprotein</keyword>
<organism evidence="13 14">
    <name type="scientific">Erythranthe guttata</name>
    <name type="common">Yellow monkey flower</name>
    <name type="synonym">Mimulus guttatus</name>
    <dbReference type="NCBI Taxonomy" id="4155"/>
    <lineage>
        <taxon>Eukaryota</taxon>
        <taxon>Viridiplantae</taxon>
        <taxon>Streptophyta</taxon>
        <taxon>Embryophyta</taxon>
        <taxon>Tracheophyta</taxon>
        <taxon>Spermatophyta</taxon>
        <taxon>Magnoliopsida</taxon>
        <taxon>eudicotyledons</taxon>
        <taxon>Gunneridae</taxon>
        <taxon>Pentapetalae</taxon>
        <taxon>asterids</taxon>
        <taxon>lamiids</taxon>
        <taxon>Lamiales</taxon>
        <taxon>Phrymaceae</taxon>
        <taxon>Erythranthe</taxon>
    </lineage>
</organism>
<name>A0A022QJM9_ERYGU</name>
<feature type="transmembrane region" description="Helical" evidence="10">
    <location>
        <begin position="160"/>
        <end position="181"/>
    </location>
</feature>
<dbReference type="GO" id="GO:0009055">
    <property type="term" value="F:electron transfer activity"/>
    <property type="evidence" value="ECO:0007669"/>
    <property type="project" value="InterPro"/>
</dbReference>
<evidence type="ECO:0000256" key="4">
    <source>
        <dbReference type="ARBA" id="ARBA00022729"/>
    </source>
</evidence>
<dbReference type="CDD" id="cd11019">
    <property type="entry name" value="OsENODL1_like"/>
    <property type="match status" value="1"/>
</dbReference>
<dbReference type="FunFam" id="2.60.40.420:FF:000010">
    <property type="entry name" value="Early nodulin-like protein 1"/>
    <property type="match status" value="1"/>
</dbReference>
<evidence type="ECO:0000256" key="11">
    <source>
        <dbReference type="SAM" id="SignalP"/>
    </source>
</evidence>
<keyword evidence="10" id="KW-0812">Transmembrane</keyword>
<evidence type="ECO:0000256" key="10">
    <source>
        <dbReference type="SAM" id="Phobius"/>
    </source>
</evidence>